<proteinExistence type="predicted"/>
<dbReference type="PANTHER" id="PTHR32024">
    <property type="entry name" value="TRK SYSTEM POTASSIUM UPTAKE PROTEIN TRKG-RELATED"/>
    <property type="match status" value="1"/>
</dbReference>
<feature type="transmembrane region" description="Helical" evidence="8">
    <location>
        <begin position="161"/>
        <end position="182"/>
    </location>
</feature>
<accession>A0ABQ6RZR0</accession>
<keyword evidence="3" id="KW-1003">Cell membrane</keyword>
<gene>
    <name evidence="9" type="ORF">F2A26_15450</name>
</gene>
<evidence type="ECO:0000256" key="8">
    <source>
        <dbReference type="SAM" id="Phobius"/>
    </source>
</evidence>
<evidence type="ECO:0000256" key="1">
    <source>
        <dbReference type="ARBA" id="ARBA00004651"/>
    </source>
</evidence>
<dbReference type="Pfam" id="PF02386">
    <property type="entry name" value="TrkH"/>
    <property type="match status" value="1"/>
</dbReference>
<keyword evidence="10" id="KW-1185">Reference proteome</keyword>
<name>A0ABQ6RZR0_9BACT</name>
<evidence type="ECO:0000256" key="4">
    <source>
        <dbReference type="ARBA" id="ARBA00022692"/>
    </source>
</evidence>
<evidence type="ECO:0000256" key="5">
    <source>
        <dbReference type="ARBA" id="ARBA00022989"/>
    </source>
</evidence>
<evidence type="ECO:0000313" key="9">
    <source>
        <dbReference type="EMBL" id="KAA3156932.1"/>
    </source>
</evidence>
<keyword evidence="6" id="KW-0406">Ion transport</keyword>
<sequence length="200" mass="21752">MDSLFQAGDDHHRYSSGRRNTGDFHCIRPTSLRTTGPAFLELPFRQRDGAHGLMGVGGSPGGTAGGMRTTTCAIAGAEILRILQGREHVEFFRRRIDQRTVARCVITVVVSCAWIGCFTILICSLEPALSSLDIFFENCSAFATVGVSRGITPHLGDPSKYLLIINMLAGRVGLFAFLIALAGTPTPRHYRYPSVKIPLT</sequence>
<protein>
    <submittedName>
        <fullName evidence="9">TrkH family potassium uptake protein</fullName>
    </submittedName>
</protein>
<evidence type="ECO:0000313" key="10">
    <source>
        <dbReference type="Proteomes" id="UP000324870"/>
    </source>
</evidence>
<comment type="caution">
    <text evidence="9">The sequence shown here is derived from an EMBL/GenBank/DDBJ whole genome shotgun (WGS) entry which is preliminary data.</text>
</comment>
<feature type="transmembrane region" description="Helical" evidence="8">
    <location>
        <begin position="101"/>
        <end position="122"/>
    </location>
</feature>
<evidence type="ECO:0000256" key="3">
    <source>
        <dbReference type="ARBA" id="ARBA00022475"/>
    </source>
</evidence>
<dbReference type="EMBL" id="VVND01000117">
    <property type="protein sequence ID" value="KAA3156932.1"/>
    <property type="molecule type" value="Genomic_DNA"/>
</dbReference>
<dbReference type="InterPro" id="IPR003445">
    <property type="entry name" value="Cat_transpt"/>
</dbReference>
<keyword evidence="2" id="KW-0813">Transport</keyword>
<keyword evidence="4 8" id="KW-0812">Transmembrane</keyword>
<organism evidence="9 10">
    <name type="scientific">Alistipes finegoldii</name>
    <dbReference type="NCBI Taxonomy" id="214856"/>
    <lineage>
        <taxon>Bacteria</taxon>
        <taxon>Pseudomonadati</taxon>
        <taxon>Bacteroidota</taxon>
        <taxon>Bacteroidia</taxon>
        <taxon>Bacteroidales</taxon>
        <taxon>Rikenellaceae</taxon>
        <taxon>Alistipes</taxon>
    </lineage>
</organism>
<keyword evidence="7 8" id="KW-0472">Membrane</keyword>
<keyword evidence="5 8" id="KW-1133">Transmembrane helix</keyword>
<comment type="subcellular location">
    <subcellularLocation>
        <location evidence="1">Cell membrane</location>
        <topology evidence="1">Multi-pass membrane protein</topology>
    </subcellularLocation>
</comment>
<reference evidence="9 10" key="1">
    <citation type="journal article" date="2019" name="Nat. Med.">
        <title>A library of human gut bacterial isolates paired with longitudinal multiomics data enables mechanistic microbiome research.</title>
        <authorList>
            <person name="Poyet M."/>
            <person name="Groussin M."/>
            <person name="Gibbons S.M."/>
            <person name="Avila-Pacheco J."/>
            <person name="Jiang X."/>
            <person name="Kearney S.M."/>
            <person name="Perrotta A.R."/>
            <person name="Berdy B."/>
            <person name="Zhao S."/>
            <person name="Lieberman T.D."/>
            <person name="Swanson P.K."/>
            <person name="Smith M."/>
            <person name="Roesemann S."/>
            <person name="Alexander J.E."/>
            <person name="Rich S.A."/>
            <person name="Livny J."/>
            <person name="Vlamakis H."/>
            <person name="Clish C."/>
            <person name="Bullock K."/>
            <person name="Deik A."/>
            <person name="Scott J."/>
            <person name="Pierce K.A."/>
            <person name="Xavier R.J."/>
            <person name="Alm E.J."/>
        </authorList>
    </citation>
    <scope>NUCLEOTIDE SEQUENCE [LARGE SCALE GENOMIC DNA]</scope>
    <source>
        <strain evidence="9 10">BIOML-A1</strain>
    </source>
</reference>
<evidence type="ECO:0000256" key="6">
    <source>
        <dbReference type="ARBA" id="ARBA00023065"/>
    </source>
</evidence>
<evidence type="ECO:0000256" key="7">
    <source>
        <dbReference type="ARBA" id="ARBA00023136"/>
    </source>
</evidence>
<dbReference type="PANTHER" id="PTHR32024:SF1">
    <property type="entry name" value="KTR SYSTEM POTASSIUM UPTAKE PROTEIN B"/>
    <property type="match status" value="1"/>
</dbReference>
<evidence type="ECO:0000256" key="2">
    <source>
        <dbReference type="ARBA" id="ARBA00022448"/>
    </source>
</evidence>
<dbReference type="Proteomes" id="UP000324870">
    <property type="component" value="Unassembled WGS sequence"/>
</dbReference>